<proteinExistence type="predicted"/>
<evidence type="ECO:0000256" key="1">
    <source>
        <dbReference type="SAM" id="MobiDB-lite"/>
    </source>
</evidence>
<accession>A0ABR3T7Z6</accession>
<dbReference type="Proteomes" id="UP001521116">
    <property type="component" value="Unassembled WGS sequence"/>
</dbReference>
<feature type="compositionally biased region" description="Polar residues" evidence="1">
    <location>
        <begin position="286"/>
        <end position="308"/>
    </location>
</feature>
<feature type="compositionally biased region" description="Basic residues" evidence="1">
    <location>
        <begin position="249"/>
        <end position="261"/>
    </location>
</feature>
<reference evidence="2 3" key="1">
    <citation type="submission" date="2024-02" db="EMBL/GenBank/DDBJ databases">
        <title>De novo assembly and annotation of 12 fungi associated with fruit tree decline syndrome in Ontario, Canada.</title>
        <authorList>
            <person name="Sulman M."/>
            <person name="Ellouze W."/>
            <person name="Ilyukhin E."/>
        </authorList>
    </citation>
    <scope>NUCLEOTIDE SEQUENCE [LARGE SCALE GENOMIC DNA]</scope>
    <source>
        <strain evidence="2 3">M1-105</strain>
    </source>
</reference>
<name>A0ABR3T7Z6_9PEZI</name>
<evidence type="ECO:0000313" key="2">
    <source>
        <dbReference type="EMBL" id="KAL1635622.1"/>
    </source>
</evidence>
<dbReference type="EMBL" id="JAJVDC020000010">
    <property type="protein sequence ID" value="KAL1635622.1"/>
    <property type="molecule type" value="Genomic_DNA"/>
</dbReference>
<feature type="compositionally biased region" description="Basic and acidic residues" evidence="1">
    <location>
        <begin position="213"/>
        <end position="236"/>
    </location>
</feature>
<comment type="caution">
    <text evidence="2">The sequence shown here is derived from an EMBL/GenBank/DDBJ whole genome shotgun (WGS) entry which is preliminary data.</text>
</comment>
<feature type="region of interest" description="Disordered" evidence="1">
    <location>
        <begin position="213"/>
        <end position="338"/>
    </location>
</feature>
<organism evidence="2 3">
    <name type="scientific">Neofusicoccum ribis</name>
    <dbReference type="NCBI Taxonomy" id="45134"/>
    <lineage>
        <taxon>Eukaryota</taxon>
        <taxon>Fungi</taxon>
        <taxon>Dikarya</taxon>
        <taxon>Ascomycota</taxon>
        <taxon>Pezizomycotina</taxon>
        <taxon>Dothideomycetes</taxon>
        <taxon>Dothideomycetes incertae sedis</taxon>
        <taxon>Botryosphaeriales</taxon>
        <taxon>Botryosphaeriaceae</taxon>
        <taxon>Neofusicoccum</taxon>
    </lineage>
</organism>
<protein>
    <submittedName>
        <fullName evidence="2">Uncharacterized protein</fullName>
    </submittedName>
</protein>
<keyword evidence="3" id="KW-1185">Reference proteome</keyword>
<feature type="region of interest" description="Disordered" evidence="1">
    <location>
        <begin position="17"/>
        <end position="45"/>
    </location>
</feature>
<evidence type="ECO:0000313" key="3">
    <source>
        <dbReference type="Proteomes" id="UP001521116"/>
    </source>
</evidence>
<gene>
    <name evidence="2" type="ORF">SLS56_001675</name>
</gene>
<sequence length="455" mass="51788">MSQQIFTRIQLLNNDKPSSYVSDTHAAPLRGPQQNAKHLSQSRRSRHCQQTWTVFKNLPIMEASRRIEQQKDSSKINAVVQVHSSLRTQMLPSGPLDGQADVIYMTNIASSHAPNQRPKDGEADVDELIFFLPHWPETIRFWIDERPVGHPEVSKEKVRKGGADDGRNCSVIKVCMDQGEGYKASPADPTAPRESDIYLPPSSRASRVWIYLDPKKSQERKEQDQRGPDKKSRVQFRESAASAPDSPVRRKSSSQKPKQKPHIPASSGISIPARRSSKKVIPRSPLSANPPINGTTSPPPNTKQTTMPTDRPSPKPTARLTQNRVPKQPTREPDGFRNDVFNDISRLMTNSDPFGRFHHDFPDIGDSDEECDAFPADPLHCDLPTLGQARRGNFYKAGRRAQSSTFFDQETLPGDRKIEIIHDEKPRETREFMRPSRRRRLRMRLSGMFHRRRHR</sequence>